<dbReference type="Gene3D" id="3.40.50.2000">
    <property type="entry name" value="Glycogen Phosphorylase B"/>
    <property type="match status" value="2"/>
</dbReference>
<evidence type="ECO:0000259" key="1">
    <source>
        <dbReference type="Pfam" id="PF00534"/>
    </source>
</evidence>
<dbReference type="RefSeq" id="WP_167123257.1">
    <property type="nucleotide sequence ID" value="NZ_CP133659.1"/>
</dbReference>
<evidence type="ECO:0000313" key="3">
    <source>
        <dbReference type="EMBL" id="WMW66234.1"/>
    </source>
</evidence>
<dbReference type="EC" id="2.4.-.-" evidence="3"/>
<evidence type="ECO:0000259" key="2">
    <source>
        <dbReference type="Pfam" id="PF13439"/>
    </source>
</evidence>
<dbReference type="GO" id="GO:0016757">
    <property type="term" value="F:glycosyltransferase activity"/>
    <property type="evidence" value="ECO:0007669"/>
    <property type="project" value="UniProtKB-KW"/>
</dbReference>
<dbReference type="Pfam" id="PF00534">
    <property type="entry name" value="Glycos_transf_1"/>
    <property type="match status" value="1"/>
</dbReference>
<dbReference type="PANTHER" id="PTHR12526:SF630">
    <property type="entry name" value="GLYCOSYLTRANSFERASE"/>
    <property type="match status" value="1"/>
</dbReference>
<dbReference type="InterPro" id="IPR001296">
    <property type="entry name" value="Glyco_trans_1"/>
</dbReference>
<dbReference type="EMBL" id="CP133659">
    <property type="protein sequence ID" value="WMW66234.1"/>
    <property type="molecule type" value="Genomic_DNA"/>
</dbReference>
<dbReference type="InterPro" id="IPR028098">
    <property type="entry name" value="Glyco_trans_4-like_N"/>
</dbReference>
<reference evidence="3" key="1">
    <citation type="submission" date="2023-09" db="EMBL/GenBank/DDBJ databases">
        <authorList>
            <consortium name="CW5 consortium"/>
            <person name="Lu C.-W."/>
        </authorList>
    </citation>
    <scope>NUCLEOTIDE SEQUENCE</scope>
    <source>
        <strain evidence="3">KPS</strain>
    </source>
</reference>
<dbReference type="CDD" id="cd03807">
    <property type="entry name" value="GT4_WbnK-like"/>
    <property type="match status" value="1"/>
</dbReference>
<feature type="domain" description="Glycosyl transferase family 1" evidence="1">
    <location>
        <begin position="189"/>
        <end position="344"/>
    </location>
</feature>
<evidence type="ECO:0000313" key="4">
    <source>
        <dbReference type="Proteomes" id="UP001180616"/>
    </source>
</evidence>
<proteinExistence type="predicted"/>
<accession>A0ABY9R3C5</accession>
<dbReference type="SUPFAM" id="SSF53756">
    <property type="entry name" value="UDP-Glycosyltransferase/glycogen phosphorylase"/>
    <property type="match status" value="1"/>
</dbReference>
<keyword evidence="3" id="KW-0328">Glycosyltransferase</keyword>
<dbReference type="Pfam" id="PF13439">
    <property type="entry name" value="Glyco_transf_4"/>
    <property type="match status" value="1"/>
</dbReference>
<dbReference type="Proteomes" id="UP001180616">
    <property type="component" value="Chromosome"/>
</dbReference>
<dbReference type="PANTHER" id="PTHR12526">
    <property type="entry name" value="GLYCOSYLTRANSFERASE"/>
    <property type="match status" value="1"/>
</dbReference>
<sequence length="371" mass="40510">MKPHVMQLIFRMFPGGAERLALTTLEKASPHVRGTVCGLFGGEGPLVPEIEARGLAWRTLDVIGRPRLTGIARLAALLRREKVDILHAQDSYLLQWAVPAAWLTGVRLVYTEHATHGFETQPRARLLVRLLAPFLGGISCVTETLRNYMVDVLGVAPHRLRVIRNGVDTVRFSPAGPGEQVAELPPGWAEGGLVYGNVARFCDAKDHPGLLRAFAAVRATHPDARLLLVGDGERRDEAERLCGELGLEGAVHFTGTRRDIPELLRAMDVFVLSSRYEGMPVAVLEAMACGIPVVTTEVGGIGELVTDGETARVVPPHDVQALASAMRWMADNPAHRQAMREKAMEMVRSRCSDEAMLRGYLTLYGVGEAHT</sequence>
<name>A0ABY9R3C5_9BACT</name>
<gene>
    <name evidence="3" type="ORF">KPS_000797</name>
</gene>
<feature type="domain" description="Glycosyltransferase subfamily 4-like N-terminal" evidence="2">
    <location>
        <begin position="15"/>
        <end position="170"/>
    </location>
</feature>
<organism evidence="3 4">
    <name type="scientific">Nitratidesulfovibrio liaohensis</name>
    <dbReference type="NCBI Taxonomy" id="2604158"/>
    <lineage>
        <taxon>Bacteria</taxon>
        <taxon>Pseudomonadati</taxon>
        <taxon>Thermodesulfobacteriota</taxon>
        <taxon>Desulfovibrionia</taxon>
        <taxon>Desulfovibrionales</taxon>
        <taxon>Desulfovibrionaceae</taxon>
        <taxon>Nitratidesulfovibrio</taxon>
    </lineage>
</organism>
<keyword evidence="3" id="KW-0808">Transferase</keyword>
<protein>
    <submittedName>
        <fullName evidence="3">Glycosyltransferase</fullName>
        <ecNumber evidence="3">2.4.-.-</ecNumber>
    </submittedName>
</protein>
<keyword evidence="4" id="KW-1185">Reference proteome</keyword>